<feature type="region of interest" description="Disordered" evidence="1">
    <location>
        <begin position="1"/>
        <end position="77"/>
    </location>
</feature>
<evidence type="ECO:0000256" key="1">
    <source>
        <dbReference type="SAM" id="MobiDB-lite"/>
    </source>
</evidence>
<gene>
    <name evidence="2" type="ORF">GCM10022232_76650</name>
</gene>
<sequence length="77" mass="7917">MVSPSRATARAAKNSVKSRDQSDREPFGDAAPVAPTPPIISQRTPRPPALPVPRPSVGAGAPSAPAPTFASDHGTRH</sequence>
<organism evidence="2 3">
    <name type="scientific">Streptomyces plumbiresistens</name>
    <dbReference type="NCBI Taxonomy" id="511811"/>
    <lineage>
        <taxon>Bacteria</taxon>
        <taxon>Bacillati</taxon>
        <taxon>Actinomycetota</taxon>
        <taxon>Actinomycetes</taxon>
        <taxon>Kitasatosporales</taxon>
        <taxon>Streptomycetaceae</taxon>
        <taxon>Streptomyces</taxon>
    </lineage>
</organism>
<feature type="compositionally biased region" description="Basic and acidic residues" evidence="1">
    <location>
        <begin position="17"/>
        <end position="27"/>
    </location>
</feature>
<keyword evidence="3" id="KW-1185">Reference proteome</keyword>
<feature type="compositionally biased region" description="Low complexity" evidence="1">
    <location>
        <begin position="55"/>
        <end position="71"/>
    </location>
</feature>
<name>A0ABP7T5U7_9ACTN</name>
<proteinExistence type="predicted"/>
<evidence type="ECO:0000313" key="3">
    <source>
        <dbReference type="Proteomes" id="UP001500456"/>
    </source>
</evidence>
<accession>A0ABP7T5U7</accession>
<dbReference type="EMBL" id="BAAAZX010000030">
    <property type="protein sequence ID" value="GAA4020649.1"/>
    <property type="molecule type" value="Genomic_DNA"/>
</dbReference>
<reference evidence="3" key="1">
    <citation type="journal article" date="2019" name="Int. J. Syst. Evol. Microbiol.">
        <title>The Global Catalogue of Microorganisms (GCM) 10K type strain sequencing project: providing services to taxonomists for standard genome sequencing and annotation.</title>
        <authorList>
            <consortium name="The Broad Institute Genomics Platform"/>
            <consortium name="The Broad Institute Genome Sequencing Center for Infectious Disease"/>
            <person name="Wu L."/>
            <person name="Ma J."/>
        </authorList>
    </citation>
    <scope>NUCLEOTIDE SEQUENCE [LARGE SCALE GENOMIC DNA]</scope>
    <source>
        <strain evidence="3">JCM 16924</strain>
    </source>
</reference>
<comment type="caution">
    <text evidence="2">The sequence shown here is derived from an EMBL/GenBank/DDBJ whole genome shotgun (WGS) entry which is preliminary data.</text>
</comment>
<feature type="compositionally biased region" description="Pro residues" evidence="1">
    <location>
        <begin position="45"/>
        <end position="54"/>
    </location>
</feature>
<evidence type="ECO:0000313" key="2">
    <source>
        <dbReference type="EMBL" id="GAA4020649.1"/>
    </source>
</evidence>
<dbReference type="Proteomes" id="UP001500456">
    <property type="component" value="Unassembled WGS sequence"/>
</dbReference>
<protein>
    <submittedName>
        <fullName evidence="2">Uncharacterized protein</fullName>
    </submittedName>
</protein>